<accession>A0A078ALV7</accession>
<dbReference type="AlphaFoldDB" id="A0A078ALV7"/>
<keyword evidence="3" id="KW-1185">Reference proteome</keyword>
<dbReference type="EMBL" id="CCKQ01011780">
    <property type="protein sequence ID" value="CDW83350.1"/>
    <property type="molecule type" value="Genomic_DNA"/>
</dbReference>
<reference evidence="2 3" key="1">
    <citation type="submission" date="2014-06" db="EMBL/GenBank/DDBJ databases">
        <authorList>
            <person name="Swart Estienne"/>
        </authorList>
    </citation>
    <scope>NUCLEOTIDE SEQUENCE [LARGE SCALE GENOMIC DNA]</scope>
    <source>
        <strain evidence="2 3">130c</strain>
    </source>
</reference>
<proteinExistence type="predicted"/>
<feature type="transmembrane region" description="Helical" evidence="1">
    <location>
        <begin position="102"/>
        <end position="119"/>
    </location>
</feature>
<gene>
    <name evidence="2" type="primary">Contig17162.g18286</name>
    <name evidence="2" type="ORF">STYLEM_12394</name>
</gene>
<organism evidence="2 3">
    <name type="scientific">Stylonychia lemnae</name>
    <name type="common">Ciliate</name>
    <dbReference type="NCBI Taxonomy" id="5949"/>
    <lineage>
        <taxon>Eukaryota</taxon>
        <taxon>Sar</taxon>
        <taxon>Alveolata</taxon>
        <taxon>Ciliophora</taxon>
        <taxon>Intramacronucleata</taxon>
        <taxon>Spirotrichea</taxon>
        <taxon>Stichotrichia</taxon>
        <taxon>Sporadotrichida</taxon>
        <taxon>Oxytrichidae</taxon>
        <taxon>Stylonychinae</taxon>
        <taxon>Stylonychia</taxon>
    </lineage>
</organism>
<keyword evidence="1" id="KW-0812">Transmembrane</keyword>
<protein>
    <submittedName>
        <fullName evidence="2">Uncharacterized protein</fullName>
    </submittedName>
</protein>
<name>A0A078ALV7_STYLE</name>
<evidence type="ECO:0000313" key="2">
    <source>
        <dbReference type="EMBL" id="CDW83350.1"/>
    </source>
</evidence>
<feature type="transmembrane region" description="Helical" evidence="1">
    <location>
        <begin position="171"/>
        <end position="194"/>
    </location>
</feature>
<evidence type="ECO:0000313" key="3">
    <source>
        <dbReference type="Proteomes" id="UP000039865"/>
    </source>
</evidence>
<keyword evidence="1" id="KW-0472">Membrane</keyword>
<feature type="transmembrane region" description="Helical" evidence="1">
    <location>
        <begin position="145"/>
        <end position="165"/>
    </location>
</feature>
<feature type="transmembrane region" description="Helical" evidence="1">
    <location>
        <begin position="76"/>
        <end position="96"/>
    </location>
</feature>
<sequence length="206" mass="22755">MTSFVQEYPIVQTYFSDLFSSNQRIGLTVYHVAASVGNFLISQSFNQGQSDQSSLYQMVSKTGVLQAKKKLVDHGIVSLTTLEWILVILYGFLAAYSYVDVALGYVGLVTNLFYTYLILRPPTSYDANDNFDKFLPKLINGFKSYTVGSMITMVVLFAGASILALTVNGSGLIIVFGILLLPKILFHYLIGYLADKSALSYVGKFV</sequence>
<dbReference type="InParanoid" id="A0A078ALV7"/>
<dbReference type="Proteomes" id="UP000039865">
    <property type="component" value="Unassembled WGS sequence"/>
</dbReference>
<evidence type="ECO:0000256" key="1">
    <source>
        <dbReference type="SAM" id="Phobius"/>
    </source>
</evidence>
<keyword evidence="1" id="KW-1133">Transmembrane helix</keyword>